<name>A0A7C9CFU9_OPUST</name>
<dbReference type="AlphaFoldDB" id="A0A7C9CFU9"/>
<evidence type="ECO:0000313" key="1">
    <source>
        <dbReference type="EMBL" id="MBA4614505.1"/>
    </source>
</evidence>
<dbReference type="EMBL" id="GISG01002613">
    <property type="protein sequence ID" value="MBA4614505.1"/>
    <property type="molecule type" value="Transcribed_RNA"/>
</dbReference>
<sequence length="102" mass="11130">MVQVPVLASFPHCSITGGRRRASLLLYLAIRCNLSSLNLARTLLALLICLFNSSFVLKSSILFSSSLISVSLSFSFLFSREDSDIGIGDGFGRDFIKSPYCS</sequence>
<accession>A0A7C9CFU9</accession>
<organism evidence="1">
    <name type="scientific">Opuntia streptacantha</name>
    <name type="common">Prickly pear cactus</name>
    <name type="synonym">Opuntia cardona</name>
    <dbReference type="NCBI Taxonomy" id="393608"/>
    <lineage>
        <taxon>Eukaryota</taxon>
        <taxon>Viridiplantae</taxon>
        <taxon>Streptophyta</taxon>
        <taxon>Embryophyta</taxon>
        <taxon>Tracheophyta</taxon>
        <taxon>Spermatophyta</taxon>
        <taxon>Magnoliopsida</taxon>
        <taxon>eudicotyledons</taxon>
        <taxon>Gunneridae</taxon>
        <taxon>Pentapetalae</taxon>
        <taxon>Caryophyllales</taxon>
        <taxon>Cactineae</taxon>
        <taxon>Cactaceae</taxon>
        <taxon>Opuntioideae</taxon>
        <taxon>Opuntia</taxon>
    </lineage>
</organism>
<reference evidence="1" key="1">
    <citation type="journal article" date="2013" name="J. Plant Res.">
        <title>Effect of fungi and light on seed germination of three Opuntia species from semiarid lands of central Mexico.</title>
        <authorList>
            <person name="Delgado-Sanchez P."/>
            <person name="Jimenez-Bremont J.F."/>
            <person name="Guerrero-Gonzalez Mde L."/>
            <person name="Flores J."/>
        </authorList>
    </citation>
    <scope>NUCLEOTIDE SEQUENCE</scope>
    <source>
        <tissue evidence="1">Cladode</tissue>
    </source>
</reference>
<reference evidence="1" key="2">
    <citation type="submission" date="2020-07" db="EMBL/GenBank/DDBJ databases">
        <authorList>
            <person name="Vera ALvarez R."/>
            <person name="Arias-Moreno D.M."/>
            <person name="Jimenez-Jacinto V."/>
            <person name="Jimenez-Bremont J.F."/>
            <person name="Swaminathan K."/>
            <person name="Moose S.P."/>
            <person name="Guerrero-Gonzalez M.L."/>
            <person name="Marino-Ramirez L."/>
            <person name="Landsman D."/>
            <person name="Rodriguez-Kessler M."/>
            <person name="Delgado-Sanchez P."/>
        </authorList>
    </citation>
    <scope>NUCLEOTIDE SEQUENCE</scope>
    <source>
        <tissue evidence="1">Cladode</tissue>
    </source>
</reference>
<protein>
    <submittedName>
        <fullName evidence="1">Uncharacterized protein</fullName>
    </submittedName>
</protein>
<proteinExistence type="predicted"/>